<feature type="region of interest" description="Disordered" evidence="1">
    <location>
        <begin position="171"/>
        <end position="195"/>
    </location>
</feature>
<dbReference type="EMBL" id="JBEYRS010000001">
    <property type="protein sequence ID" value="MEW2361242.1"/>
    <property type="molecule type" value="Genomic_DNA"/>
</dbReference>
<feature type="chain" id="PRO_5046239684" description="PknH-like extracellular domain-containing protein" evidence="2">
    <location>
        <begin position="24"/>
        <end position="257"/>
    </location>
</feature>
<organism evidence="3 4">
    <name type="scientific">Streptomyces huasconensis</name>
    <dbReference type="NCBI Taxonomy" id="1854574"/>
    <lineage>
        <taxon>Bacteria</taxon>
        <taxon>Bacillati</taxon>
        <taxon>Actinomycetota</taxon>
        <taxon>Actinomycetes</taxon>
        <taxon>Kitasatosporales</taxon>
        <taxon>Streptomycetaceae</taxon>
        <taxon>Streptomyces</taxon>
    </lineage>
</organism>
<evidence type="ECO:0000313" key="4">
    <source>
        <dbReference type="Proteomes" id="UP001553843"/>
    </source>
</evidence>
<feature type="compositionally biased region" description="Low complexity" evidence="1">
    <location>
        <begin position="33"/>
        <end position="42"/>
    </location>
</feature>
<accession>A0ABV3LP63</accession>
<evidence type="ECO:0008006" key="5">
    <source>
        <dbReference type="Google" id="ProtNLM"/>
    </source>
</evidence>
<name>A0ABV3LP63_9ACTN</name>
<dbReference type="RefSeq" id="WP_359776165.1">
    <property type="nucleotide sequence ID" value="NZ_JBEYRR010000003.1"/>
</dbReference>
<reference evidence="3 4" key="1">
    <citation type="submission" date="2024-06" db="EMBL/GenBank/DDBJ databases">
        <title>The Natural Products Discovery Center: Release of the First 8490 Sequenced Strains for Exploring Actinobacteria Biosynthetic Diversity.</title>
        <authorList>
            <person name="Kalkreuter E."/>
            <person name="Kautsar S.A."/>
            <person name="Yang D."/>
            <person name="Bader C.D."/>
            <person name="Teijaro C.N."/>
            <person name="Fluegel L."/>
            <person name="Davis C.M."/>
            <person name="Simpson J.R."/>
            <person name="Lauterbach L."/>
            <person name="Steele A.D."/>
            <person name="Gui C."/>
            <person name="Meng S."/>
            <person name="Li G."/>
            <person name="Viehrig K."/>
            <person name="Ye F."/>
            <person name="Su P."/>
            <person name="Kiefer A.F."/>
            <person name="Nichols A."/>
            <person name="Cepeda A.J."/>
            <person name="Yan W."/>
            <person name="Fan B."/>
            <person name="Jiang Y."/>
            <person name="Adhikari A."/>
            <person name="Zheng C.-J."/>
            <person name="Schuster L."/>
            <person name="Cowan T.M."/>
            <person name="Smanski M.J."/>
            <person name="Chevrette M.G."/>
            <person name="De Carvalho L.P.S."/>
            <person name="Shen B."/>
        </authorList>
    </citation>
    <scope>NUCLEOTIDE SEQUENCE [LARGE SCALE GENOMIC DNA]</scope>
    <source>
        <strain evidence="3 4">NPDC047833</strain>
    </source>
</reference>
<sequence>MQRTRTVLAVPMLALATALALSACGGSGGSGDSGSDASQGSKAADDAKDKPKASAAPEKTADAAAELDRFVLSKSEVKGFTVREPSKGYVFATSQDQVKLDKPVCAPISYATNQLPLGSPQAHVTRVAAEVAGSATFTYITLATYADGKAKTALAGLSKAIDSCGNGFTATSGKTASPHSSVTAEPAPSPKGADESVAFRTTIKHQGVTHTLRTQAVRYGDKVALYYAVDAMAFTQSRPGNAKLATAVMAAQNGKLG</sequence>
<dbReference type="PROSITE" id="PS51257">
    <property type="entry name" value="PROKAR_LIPOPROTEIN"/>
    <property type="match status" value="1"/>
</dbReference>
<feature type="compositionally biased region" description="Basic and acidic residues" evidence="1">
    <location>
        <begin position="43"/>
        <end position="52"/>
    </location>
</feature>
<feature type="compositionally biased region" description="Polar residues" evidence="1">
    <location>
        <begin position="171"/>
        <end position="183"/>
    </location>
</feature>
<proteinExistence type="predicted"/>
<keyword evidence="2" id="KW-0732">Signal</keyword>
<keyword evidence="4" id="KW-1185">Reference proteome</keyword>
<evidence type="ECO:0000256" key="1">
    <source>
        <dbReference type="SAM" id="MobiDB-lite"/>
    </source>
</evidence>
<protein>
    <recommendedName>
        <fullName evidence="5">PknH-like extracellular domain-containing protein</fullName>
    </recommendedName>
</protein>
<dbReference type="Proteomes" id="UP001553843">
    <property type="component" value="Unassembled WGS sequence"/>
</dbReference>
<feature type="region of interest" description="Disordered" evidence="1">
    <location>
        <begin position="24"/>
        <end position="61"/>
    </location>
</feature>
<comment type="caution">
    <text evidence="3">The sequence shown here is derived from an EMBL/GenBank/DDBJ whole genome shotgun (WGS) entry which is preliminary data.</text>
</comment>
<evidence type="ECO:0000313" key="3">
    <source>
        <dbReference type="EMBL" id="MEW2361242.1"/>
    </source>
</evidence>
<gene>
    <name evidence="3" type="ORF">AB0887_04600</name>
</gene>
<evidence type="ECO:0000256" key="2">
    <source>
        <dbReference type="SAM" id="SignalP"/>
    </source>
</evidence>
<feature type="signal peptide" evidence="2">
    <location>
        <begin position="1"/>
        <end position="23"/>
    </location>
</feature>